<proteinExistence type="predicted"/>
<sequence length="209" mass="22649">MELVVILLADVVLVSVMVLGVYFRRHRRRDMLLAYFSLNVGVMAVTLVLASAPVAAGLGLGLFGVLSIIRLRSSALTQEEVAYYFASLALGLVAGLRPDPWWVGPTVSGLVVLVVYAADHPRLHARSRQQVITLDVAVTDEQELRGRLEALLHATVQRFVVTETDLVRDLTVVDVRYRLADDTLAAPQRTGAQPATADPGLAPVRMAGV</sequence>
<dbReference type="RefSeq" id="WP_116571515.1">
    <property type="nucleotide sequence ID" value="NZ_QDGZ01000002.1"/>
</dbReference>
<name>A0A2T8FEB9_9ACTN</name>
<dbReference type="OrthoDB" id="3827267at2"/>
<gene>
    <name evidence="3" type="ORF">DDE18_05825</name>
</gene>
<dbReference type="InterPro" id="IPR032531">
    <property type="entry name" value="DUF4956"/>
</dbReference>
<keyword evidence="4" id="KW-1185">Reference proteome</keyword>
<dbReference type="Proteomes" id="UP000246018">
    <property type="component" value="Unassembled WGS sequence"/>
</dbReference>
<keyword evidence="2" id="KW-1133">Transmembrane helix</keyword>
<feature type="transmembrane region" description="Helical" evidence="2">
    <location>
        <begin position="6"/>
        <end position="24"/>
    </location>
</feature>
<keyword evidence="2" id="KW-0812">Transmembrane</keyword>
<organism evidence="3 4">
    <name type="scientific">Nocardioides gansuensis</name>
    <dbReference type="NCBI Taxonomy" id="2138300"/>
    <lineage>
        <taxon>Bacteria</taxon>
        <taxon>Bacillati</taxon>
        <taxon>Actinomycetota</taxon>
        <taxon>Actinomycetes</taxon>
        <taxon>Propionibacteriales</taxon>
        <taxon>Nocardioidaceae</taxon>
        <taxon>Nocardioides</taxon>
    </lineage>
</organism>
<feature type="transmembrane region" description="Helical" evidence="2">
    <location>
        <begin position="102"/>
        <end position="118"/>
    </location>
</feature>
<evidence type="ECO:0000313" key="3">
    <source>
        <dbReference type="EMBL" id="PVG84043.1"/>
    </source>
</evidence>
<keyword evidence="2" id="KW-0472">Membrane</keyword>
<comment type="caution">
    <text evidence="3">The sequence shown here is derived from an EMBL/GenBank/DDBJ whole genome shotgun (WGS) entry which is preliminary data.</text>
</comment>
<accession>A0A2T8FEB9</accession>
<dbReference type="AlphaFoldDB" id="A0A2T8FEB9"/>
<evidence type="ECO:0000313" key="4">
    <source>
        <dbReference type="Proteomes" id="UP000246018"/>
    </source>
</evidence>
<evidence type="ECO:0000256" key="1">
    <source>
        <dbReference type="SAM" id="MobiDB-lite"/>
    </source>
</evidence>
<dbReference type="Pfam" id="PF16316">
    <property type="entry name" value="DUF4956"/>
    <property type="match status" value="1"/>
</dbReference>
<dbReference type="EMBL" id="QDGZ01000002">
    <property type="protein sequence ID" value="PVG84043.1"/>
    <property type="molecule type" value="Genomic_DNA"/>
</dbReference>
<protein>
    <submittedName>
        <fullName evidence="3">DUF4956 domain-containing protein</fullName>
    </submittedName>
</protein>
<feature type="transmembrane region" description="Helical" evidence="2">
    <location>
        <begin position="31"/>
        <end position="48"/>
    </location>
</feature>
<evidence type="ECO:0000256" key="2">
    <source>
        <dbReference type="SAM" id="Phobius"/>
    </source>
</evidence>
<reference evidence="3 4" key="1">
    <citation type="submission" date="2018-04" db="EMBL/GenBank/DDBJ databases">
        <title>Genome of Nocardioides gansuensis WSJ-1.</title>
        <authorList>
            <person name="Wu S."/>
            <person name="Wang G."/>
        </authorList>
    </citation>
    <scope>NUCLEOTIDE SEQUENCE [LARGE SCALE GENOMIC DNA]</scope>
    <source>
        <strain evidence="3 4">WSJ-1</strain>
    </source>
</reference>
<feature type="region of interest" description="Disordered" evidence="1">
    <location>
        <begin position="189"/>
        <end position="209"/>
    </location>
</feature>